<sequence>EYPLRYEHGNTLTLKLSKSNKILFSKMLDMLSYKLECEIWAIVVCSPRCSLGEGLTIVEDDGDMKKLYAIAKKCGLVNLYIAHIPENLSEYYFKILTLDASNEEVKSKVKSHEKRKLDAFAMSPQELVEWAAQESNGPVNVGGPSTWCDLVHESVVEKGDSLPIMDKECFSNNVVLDDVVPANRKSMLLLLMKKGRNKVSVTRNSRRRNNSKTFRLRKGFGKRVSRGANTRRLGSSPSLNVHVVDEDSQVTKKGSLSAGSYNTEDKDLGSLSVGSSNTDDKDLEKVTRALCPRPFSTPASTSFWCASGRTA</sequence>
<accession>A0A699IIS8</accession>
<proteinExistence type="predicted"/>
<feature type="non-terminal residue" evidence="2">
    <location>
        <position position="1"/>
    </location>
</feature>
<evidence type="ECO:0000313" key="2">
    <source>
        <dbReference type="EMBL" id="GEZ57929.1"/>
    </source>
</evidence>
<dbReference type="AlphaFoldDB" id="A0A699IIS8"/>
<feature type="region of interest" description="Disordered" evidence="1">
    <location>
        <begin position="218"/>
        <end position="280"/>
    </location>
</feature>
<protein>
    <submittedName>
        <fullName evidence="2">Transposase, MuDR, MULE transposase domain protein</fullName>
    </submittedName>
</protein>
<organism evidence="2">
    <name type="scientific">Tanacetum cinerariifolium</name>
    <name type="common">Dalmatian daisy</name>
    <name type="synonym">Chrysanthemum cinerariifolium</name>
    <dbReference type="NCBI Taxonomy" id="118510"/>
    <lineage>
        <taxon>Eukaryota</taxon>
        <taxon>Viridiplantae</taxon>
        <taxon>Streptophyta</taxon>
        <taxon>Embryophyta</taxon>
        <taxon>Tracheophyta</taxon>
        <taxon>Spermatophyta</taxon>
        <taxon>Magnoliopsida</taxon>
        <taxon>eudicotyledons</taxon>
        <taxon>Gunneridae</taxon>
        <taxon>Pentapetalae</taxon>
        <taxon>asterids</taxon>
        <taxon>campanulids</taxon>
        <taxon>Asterales</taxon>
        <taxon>Asteraceae</taxon>
        <taxon>Asteroideae</taxon>
        <taxon>Anthemideae</taxon>
        <taxon>Anthemidinae</taxon>
        <taxon>Tanacetum</taxon>
    </lineage>
</organism>
<reference evidence="2" key="1">
    <citation type="journal article" date="2019" name="Sci. Rep.">
        <title>Draft genome of Tanacetum cinerariifolium, the natural source of mosquito coil.</title>
        <authorList>
            <person name="Yamashiro T."/>
            <person name="Shiraishi A."/>
            <person name="Satake H."/>
            <person name="Nakayama K."/>
        </authorList>
    </citation>
    <scope>NUCLEOTIDE SEQUENCE</scope>
</reference>
<dbReference type="EMBL" id="BKCJ010296254">
    <property type="protein sequence ID" value="GEZ57929.1"/>
    <property type="molecule type" value="Genomic_DNA"/>
</dbReference>
<gene>
    <name evidence="2" type="ORF">Tci_529902</name>
</gene>
<evidence type="ECO:0000256" key="1">
    <source>
        <dbReference type="SAM" id="MobiDB-lite"/>
    </source>
</evidence>
<comment type="caution">
    <text evidence="2">The sequence shown here is derived from an EMBL/GenBank/DDBJ whole genome shotgun (WGS) entry which is preliminary data.</text>
</comment>
<name>A0A699IIS8_TANCI</name>
<feature type="compositionally biased region" description="Polar residues" evidence="1">
    <location>
        <begin position="251"/>
        <end position="262"/>
    </location>
</feature>